<protein>
    <submittedName>
        <fullName evidence="3">Putative membrane protein DUF2142</fullName>
    </submittedName>
</protein>
<evidence type="ECO:0000256" key="1">
    <source>
        <dbReference type="SAM" id="MobiDB-lite"/>
    </source>
</evidence>
<evidence type="ECO:0000256" key="2">
    <source>
        <dbReference type="SAM" id="Phobius"/>
    </source>
</evidence>
<keyword evidence="2" id="KW-0472">Membrane</keyword>
<feature type="transmembrane region" description="Helical" evidence="2">
    <location>
        <begin position="209"/>
        <end position="230"/>
    </location>
</feature>
<dbReference type="InterPro" id="IPR018674">
    <property type="entry name" value="DUF2142_membrane"/>
</dbReference>
<gene>
    <name evidence="3" type="ORF">FB390_1013</name>
</gene>
<sequence>MTTSADRGSTVGTTIETPDTADSEHEPADSAKPAEGTEPSTAAREEDSASSGAARKAGRAIVTRFGAATVAFAVITALFGSLFAVLSPPFWGHDEITQFGRAYQVAYGGFLPQQIQDGRGLAYGGDVPVNVDALMGYAFRDYQDNPQEPDPMVADPGEYDRLKSAPVDSPMTSVWFTNTAAYSPVPYVPAAVGIRAAALFDLDVGSTVLLTRLAGLLAYLVVVGFGLYALRAHRVQWLAFTVAVLPIAVFQAGTVTADTLTNALAIMVSALLIKALFLGDGLSRTETVALLGATLLLPVSKPTYVLLAMLVVLVPVDRFGFFGGAAVSGFTWRRLVPWAFAAAGALAFAVWMKIAAPTGDGMSLMRPPHQWYTVKPGEQLGEILGDPLHFLSVFGDSISYRDQRWFTQFFGELGFAYIDVPAVAVLACLLAFAVSVGIADRMNPRTATFARTLVVALTVAASVAMIYVTLYMSFTPVGYYIIDGVQGRYFVPLALVAFAALLRWMPLRLTDARGQTPTWGPAVTVVVATLVALIASVAKYSTIVWG</sequence>
<evidence type="ECO:0000313" key="4">
    <source>
        <dbReference type="Proteomes" id="UP000316331"/>
    </source>
</evidence>
<dbReference type="RefSeq" id="WP_246123859.1">
    <property type="nucleotide sequence ID" value="NZ_VFPG01000001.1"/>
</dbReference>
<accession>A0A543F6G5</accession>
<feature type="transmembrane region" description="Helical" evidence="2">
    <location>
        <begin position="489"/>
        <end position="507"/>
    </location>
</feature>
<feature type="transmembrane region" description="Helical" evidence="2">
    <location>
        <begin position="454"/>
        <end position="482"/>
    </location>
</feature>
<comment type="caution">
    <text evidence="3">The sequence shown here is derived from an EMBL/GenBank/DDBJ whole genome shotgun (WGS) entry which is preliminary data.</text>
</comment>
<keyword evidence="4" id="KW-1185">Reference proteome</keyword>
<dbReference type="EMBL" id="VFPG01000001">
    <property type="protein sequence ID" value="TQM29411.1"/>
    <property type="molecule type" value="Genomic_DNA"/>
</dbReference>
<reference evidence="3 4" key="1">
    <citation type="submission" date="2019-06" db="EMBL/GenBank/DDBJ databases">
        <title>Sequencing the genomes of 1000 actinobacteria strains.</title>
        <authorList>
            <person name="Klenk H.-P."/>
        </authorList>
    </citation>
    <scope>NUCLEOTIDE SEQUENCE [LARGE SCALE GENOMIC DNA]</scope>
    <source>
        <strain evidence="3 4">DSM 103495</strain>
    </source>
</reference>
<organism evidence="3 4">
    <name type="scientific">Nocardia bhagyanarayanae</name>
    <dbReference type="NCBI Taxonomy" id="1215925"/>
    <lineage>
        <taxon>Bacteria</taxon>
        <taxon>Bacillati</taxon>
        <taxon>Actinomycetota</taxon>
        <taxon>Actinomycetes</taxon>
        <taxon>Mycobacteriales</taxon>
        <taxon>Nocardiaceae</taxon>
        <taxon>Nocardia</taxon>
    </lineage>
</organism>
<feature type="compositionally biased region" description="Polar residues" evidence="1">
    <location>
        <begin position="1"/>
        <end position="17"/>
    </location>
</feature>
<feature type="transmembrane region" description="Helical" evidence="2">
    <location>
        <begin position="335"/>
        <end position="356"/>
    </location>
</feature>
<dbReference type="Proteomes" id="UP000316331">
    <property type="component" value="Unassembled WGS sequence"/>
</dbReference>
<feature type="region of interest" description="Disordered" evidence="1">
    <location>
        <begin position="1"/>
        <end position="53"/>
    </location>
</feature>
<evidence type="ECO:0000313" key="3">
    <source>
        <dbReference type="EMBL" id="TQM29411.1"/>
    </source>
</evidence>
<feature type="transmembrane region" description="Helical" evidence="2">
    <location>
        <begin position="290"/>
        <end position="315"/>
    </location>
</feature>
<keyword evidence="2" id="KW-0812">Transmembrane</keyword>
<feature type="transmembrane region" description="Helical" evidence="2">
    <location>
        <begin position="409"/>
        <end position="434"/>
    </location>
</feature>
<feature type="transmembrane region" description="Helical" evidence="2">
    <location>
        <begin position="519"/>
        <end position="538"/>
    </location>
</feature>
<dbReference type="AlphaFoldDB" id="A0A543F6G5"/>
<feature type="transmembrane region" description="Helical" evidence="2">
    <location>
        <begin position="65"/>
        <end position="86"/>
    </location>
</feature>
<feature type="transmembrane region" description="Helical" evidence="2">
    <location>
        <begin position="237"/>
        <end position="254"/>
    </location>
</feature>
<proteinExistence type="predicted"/>
<name>A0A543F6G5_9NOCA</name>
<dbReference type="Pfam" id="PF09913">
    <property type="entry name" value="DUF2142"/>
    <property type="match status" value="1"/>
</dbReference>
<keyword evidence="2" id="KW-1133">Transmembrane helix</keyword>